<dbReference type="PANTHER" id="PTHR43814:SF1">
    <property type="entry name" value="ARGININOSUCCINATE LYASE"/>
    <property type="match status" value="1"/>
</dbReference>
<proteinExistence type="inferred from homology"/>
<sequence>MSKLWAGRFSKETDSLVDQLNSSIKFDQRMFCEDIDGTIAHAKMLNQINILSSEELQLLEQELYKIKNQIISGELIIDENAEDIHMFIEAELTKRIGDIGKKVHTGRSRNDQVAVDLRMYLKKEIKFLQSLILNLIKVLKNQIKVNLDTIMPGYTHLQKAQTITFAHHLFAYVDMLLRDFQRLNNTYSMMNYSPLEAGALATSTHPLKRVFTAQELGFNGVILNSLDAVSDRDYVIALASDLSILIMHLSRFSEEIILWSTNEFNFITLDDAYSTGSSMMPQKKNPDIAELTRGKTGRVFGNLISLLTIMKGLPLAYNKDLQEDKETIFDSVDTLKQILPVFSAMIATWTVNKEKMLNSAKSGFLNATDLADYLVKKQIPFREAHHIVGKIVALALSLNKEINQLTLAQLQSIDSRIESDVFGAIDIYACVNAKNIIGGPSITQNTQRVKALELIIEQYEQQIK</sequence>
<dbReference type="OrthoDB" id="9768878at2"/>
<dbReference type="Gene3D" id="1.10.275.10">
    <property type="entry name" value="Fumarase/aspartase (N-terminal domain)"/>
    <property type="match status" value="1"/>
</dbReference>
<dbReference type="EC" id="4.3.2.1" evidence="2 6"/>
<dbReference type="Proteomes" id="UP000184322">
    <property type="component" value="Chromosome"/>
</dbReference>
<dbReference type="FunFam" id="1.10.40.30:FF:000001">
    <property type="entry name" value="Argininosuccinate lyase"/>
    <property type="match status" value="1"/>
</dbReference>
<dbReference type="InterPro" id="IPR009049">
    <property type="entry name" value="Argininosuccinate_lyase"/>
</dbReference>
<dbReference type="STRING" id="48003.BLA55_03370"/>
<feature type="domain" description="Argininosuccinate lyase C-terminal" evidence="8">
    <location>
        <begin position="364"/>
        <end position="432"/>
    </location>
</feature>
<dbReference type="InterPro" id="IPR000362">
    <property type="entry name" value="Fumarate_lyase_fam"/>
</dbReference>
<reference evidence="10" key="1">
    <citation type="submission" date="2016-10" db="EMBL/GenBank/DDBJ databases">
        <authorList>
            <person name="Beylefeld A."/>
            <person name="Abolnik C."/>
        </authorList>
    </citation>
    <scope>NUCLEOTIDE SEQUENCE [LARGE SCALE GENOMIC DNA]</scope>
    <source>
        <strain evidence="10">B359_6</strain>
    </source>
</reference>
<evidence type="ECO:0000256" key="3">
    <source>
        <dbReference type="ARBA" id="ARBA00022571"/>
    </source>
</evidence>
<dbReference type="InterPro" id="IPR008948">
    <property type="entry name" value="L-Aspartase-like"/>
</dbReference>
<evidence type="ECO:0000259" key="8">
    <source>
        <dbReference type="Pfam" id="PF14698"/>
    </source>
</evidence>
<dbReference type="GO" id="GO:0042450">
    <property type="term" value="P:L-arginine biosynthetic process via ornithine"/>
    <property type="evidence" value="ECO:0007669"/>
    <property type="project" value="UniProtKB-UniRule"/>
</dbReference>
<organism evidence="9 10">
    <name type="scientific">Mycoplasmopsis pullorum</name>
    <dbReference type="NCBI Taxonomy" id="48003"/>
    <lineage>
        <taxon>Bacteria</taxon>
        <taxon>Bacillati</taxon>
        <taxon>Mycoplasmatota</taxon>
        <taxon>Mycoplasmoidales</taxon>
        <taxon>Metamycoplasmataceae</taxon>
        <taxon>Mycoplasmopsis</taxon>
    </lineage>
</organism>
<dbReference type="GO" id="GO:0005829">
    <property type="term" value="C:cytosol"/>
    <property type="evidence" value="ECO:0007669"/>
    <property type="project" value="TreeGrafter"/>
</dbReference>
<keyword evidence="5 6" id="KW-0456">Lyase</keyword>
<comment type="pathway">
    <text evidence="1 6">Amino-acid biosynthesis; L-arginine biosynthesis; L-arginine from L-ornithine and carbamoyl phosphate: step 3/3.</text>
</comment>
<dbReference type="CDD" id="cd01359">
    <property type="entry name" value="Argininosuccinate_lyase"/>
    <property type="match status" value="1"/>
</dbReference>
<accession>A0A1L4FSV3</accession>
<comment type="subcellular location">
    <subcellularLocation>
        <location evidence="6">Cytoplasm</location>
    </subcellularLocation>
</comment>
<dbReference type="InterPro" id="IPR024083">
    <property type="entry name" value="Fumarase/histidase_N"/>
</dbReference>
<gene>
    <name evidence="6" type="primary">argH</name>
    <name evidence="9" type="ORF">BLA55_03370</name>
</gene>
<comment type="similarity">
    <text evidence="6">Belongs to the lyase 1 family. Argininosuccinate lyase subfamily.</text>
</comment>
<keyword evidence="6" id="KW-0963">Cytoplasm</keyword>
<evidence type="ECO:0000256" key="6">
    <source>
        <dbReference type="HAMAP-Rule" id="MF_00006"/>
    </source>
</evidence>
<dbReference type="PANTHER" id="PTHR43814">
    <property type="entry name" value="ARGININOSUCCINATE LYASE"/>
    <property type="match status" value="1"/>
</dbReference>
<dbReference type="Gene3D" id="1.10.40.30">
    <property type="entry name" value="Fumarase/aspartase (C-terminal domain)"/>
    <property type="match status" value="1"/>
</dbReference>
<dbReference type="Gene3D" id="1.20.200.10">
    <property type="entry name" value="Fumarase/aspartase (Central domain)"/>
    <property type="match status" value="1"/>
</dbReference>
<dbReference type="Pfam" id="PF14698">
    <property type="entry name" value="ASL_C2"/>
    <property type="match status" value="1"/>
</dbReference>
<dbReference type="InterPro" id="IPR020557">
    <property type="entry name" value="Fumarate_lyase_CS"/>
</dbReference>
<dbReference type="PRINTS" id="PR00145">
    <property type="entry name" value="ARGSUCLYASE"/>
</dbReference>
<dbReference type="KEGG" id="mpul:BLA55_03370"/>
<dbReference type="Pfam" id="PF00206">
    <property type="entry name" value="Lyase_1"/>
    <property type="match status" value="1"/>
</dbReference>
<dbReference type="SUPFAM" id="SSF48557">
    <property type="entry name" value="L-aspartase-like"/>
    <property type="match status" value="1"/>
</dbReference>
<evidence type="ECO:0000259" key="7">
    <source>
        <dbReference type="Pfam" id="PF00206"/>
    </source>
</evidence>
<keyword evidence="4 6" id="KW-0028">Amino-acid biosynthesis</keyword>
<dbReference type="FunFam" id="1.20.200.10:FF:000002">
    <property type="entry name" value="Argininosuccinate lyase"/>
    <property type="match status" value="1"/>
</dbReference>
<evidence type="ECO:0000256" key="4">
    <source>
        <dbReference type="ARBA" id="ARBA00022605"/>
    </source>
</evidence>
<dbReference type="InterPro" id="IPR022761">
    <property type="entry name" value="Fumarate_lyase_N"/>
</dbReference>
<dbReference type="PROSITE" id="PS00163">
    <property type="entry name" value="FUMARATE_LYASES"/>
    <property type="match status" value="1"/>
</dbReference>
<comment type="catalytic activity">
    <reaction evidence="6">
        <text>2-(N(omega)-L-arginino)succinate = fumarate + L-arginine</text>
        <dbReference type="Rhea" id="RHEA:24020"/>
        <dbReference type="ChEBI" id="CHEBI:29806"/>
        <dbReference type="ChEBI" id="CHEBI:32682"/>
        <dbReference type="ChEBI" id="CHEBI:57472"/>
        <dbReference type="EC" id="4.3.2.1"/>
    </reaction>
</comment>
<evidence type="ECO:0000256" key="1">
    <source>
        <dbReference type="ARBA" id="ARBA00004941"/>
    </source>
</evidence>
<evidence type="ECO:0000256" key="5">
    <source>
        <dbReference type="ARBA" id="ARBA00023239"/>
    </source>
</evidence>
<dbReference type="NCBIfam" id="TIGR00838">
    <property type="entry name" value="argH"/>
    <property type="match status" value="1"/>
</dbReference>
<protein>
    <recommendedName>
        <fullName evidence="2 6">Argininosuccinate lyase</fullName>
        <shortName evidence="6">ASAL</shortName>
        <ecNumber evidence="2 6">4.3.2.1</ecNumber>
    </recommendedName>
    <alternativeName>
        <fullName evidence="6">Arginosuccinase</fullName>
    </alternativeName>
</protein>
<dbReference type="GO" id="GO:0004056">
    <property type="term" value="F:argininosuccinate lyase activity"/>
    <property type="evidence" value="ECO:0007669"/>
    <property type="project" value="UniProtKB-UniRule"/>
</dbReference>
<evidence type="ECO:0000313" key="9">
    <source>
        <dbReference type="EMBL" id="APJ38674.1"/>
    </source>
</evidence>
<keyword evidence="10" id="KW-1185">Reference proteome</keyword>
<dbReference type="RefSeq" id="WP_073372679.1">
    <property type="nucleotide sequence ID" value="NZ_CP017813.1"/>
</dbReference>
<dbReference type="HAMAP" id="MF_00006">
    <property type="entry name" value="Arg_succ_lyase"/>
    <property type="match status" value="1"/>
</dbReference>
<keyword evidence="3 6" id="KW-0055">Arginine biosynthesis</keyword>
<feature type="domain" description="Fumarate lyase N-terminal" evidence="7">
    <location>
        <begin position="7"/>
        <end position="301"/>
    </location>
</feature>
<dbReference type="InterPro" id="IPR029419">
    <property type="entry name" value="Arg_succ_lyase_C"/>
</dbReference>
<evidence type="ECO:0000313" key="10">
    <source>
        <dbReference type="Proteomes" id="UP000184322"/>
    </source>
</evidence>
<evidence type="ECO:0000256" key="2">
    <source>
        <dbReference type="ARBA" id="ARBA00012338"/>
    </source>
</evidence>
<name>A0A1L4FSV3_9BACT</name>
<dbReference type="EMBL" id="CP017813">
    <property type="protein sequence ID" value="APJ38674.1"/>
    <property type="molecule type" value="Genomic_DNA"/>
</dbReference>
<dbReference type="AlphaFoldDB" id="A0A1L4FSV3"/>
<dbReference type="PRINTS" id="PR00149">
    <property type="entry name" value="FUMRATELYASE"/>
</dbReference>
<dbReference type="UniPathway" id="UPA00068">
    <property type="reaction ID" value="UER00114"/>
</dbReference>